<dbReference type="EMBL" id="JACOGA010000003">
    <property type="protein sequence ID" value="MBC3872901.1"/>
    <property type="molecule type" value="Genomic_DNA"/>
</dbReference>
<keyword evidence="3 11" id="KW-0813">Transport</keyword>
<dbReference type="Gene3D" id="2.170.130.10">
    <property type="entry name" value="TonB-dependent receptor, plug domain"/>
    <property type="match status" value="1"/>
</dbReference>
<evidence type="ECO:0000256" key="2">
    <source>
        <dbReference type="ARBA" id="ARBA00009810"/>
    </source>
</evidence>
<evidence type="ECO:0000313" key="15">
    <source>
        <dbReference type="EMBL" id="MBC3872901.1"/>
    </source>
</evidence>
<keyword evidence="7 12" id="KW-0798">TonB box</keyword>
<reference evidence="15 16" key="1">
    <citation type="submission" date="2020-08" db="EMBL/GenBank/DDBJ databases">
        <title>Novel species isolated from subtropical streams in China.</title>
        <authorList>
            <person name="Lu H."/>
        </authorList>
    </citation>
    <scope>NUCLEOTIDE SEQUENCE [LARGE SCALE GENOMIC DNA]</scope>
    <source>
        <strain evidence="15 16">LX15W</strain>
    </source>
</reference>
<organism evidence="15 16">
    <name type="scientific">Undibacterium flavidum</name>
    <dbReference type="NCBI Taxonomy" id="2762297"/>
    <lineage>
        <taxon>Bacteria</taxon>
        <taxon>Pseudomonadati</taxon>
        <taxon>Pseudomonadota</taxon>
        <taxon>Betaproteobacteria</taxon>
        <taxon>Burkholderiales</taxon>
        <taxon>Oxalobacteraceae</taxon>
        <taxon>Undibacterium</taxon>
    </lineage>
</organism>
<dbReference type="PROSITE" id="PS52016">
    <property type="entry name" value="TONB_DEPENDENT_REC_3"/>
    <property type="match status" value="1"/>
</dbReference>
<keyword evidence="10 11" id="KW-0998">Cell outer membrane</keyword>
<keyword evidence="4 11" id="KW-1134">Transmembrane beta strand</keyword>
<evidence type="ECO:0000256" key="12">
    <source>
        <dbReference type="RuleBase" id="RU003357"/>
    </source>
</evidence>
<protein>
    <submittedName>
        <fullName evidence="15">TonB-dependent receptor</fullName>
    </submittedName>
</protein>
<dbReference type="InterPro" id="IPR000531">
    <property type="entry name" value="Beta-barrel_TonB"/>
</dbReference>
<feature type="domain" description="TonB-dependent receptor-like beta-barrel" evidence="13">
    <location>
        <begin position="230"/>
        <end position="682"/>
    </location>
</feature>
<evidence type="ECO:0000256" key="4">
    <source>
        <dbReference type="ARBA" id="ARBA00022452"/>
    </source>
</evidence>
<dbReference type="PANTHER" id="PTHR30069:SF29">
    <property type="entry name" value="HEMOGLOBIN AND HEMOGLOBIN-HAPTOGLOBIN-BINDING PROTEIN 1-RELATED"/>
    <property type="match status" value="1"/>
</dbReference>
<keyword evidence="5 11" id="KW-0812">Transmembrane</keyword>
<evidence type="ECO:0000256" key="1">
    <source>
        <dbReference type="ARBA" id="ARBA00004571"/>
    </source>
</evidence>
<evidence type="ECO:0000256" key="8">
    <source>
        <dbReference type="ARBA" id="ARBA00023136"/>
    </source>
</evidence>
<evidence type="ECO:0000256" key="10">
    <source>
        <dbReference type="ARBA" id="ARBA00023237"/>
    </source>
</evidence>
<evidence type="ECO:0000256" key="11">
    <source>
        <dbReference type="PROSITE-ProRule" id="PRU01360"/>
    </source>
</evidence>
<evidence type="ECO:0000256" key="9">
    <source>
        <dbReference type="ARBA" id="ARBA00023170"/>
    </source>
</evidence>
<dbReference type="InterPro" id="IPR036942">
    <property type="entry name" value="Beta-barrel_TonB_sf"/>
</dbReference>
<dbReference type="RefSeq" id="WP_186940934.1">
    <property type="nucleotide sequence ID" value="NZ_JACOGA010000003.1"/>
</dbReference>
<evidence type="ECO:0000256" key="3">
    <source>
        <dbReference type="ARBA" id="ARBA00022448"/>
    </source>
</evidence>
<evidence type="ECO:0000313" key="16">
    <source>
        <dbReference type="Proteomes" id="UP000624279"/>
    </source>
</evidence>
<gene>
    <name evidence="15" type="ORF">H8K55_04810</name>
</gene>
<dbReference type="InterPro" id="IPR037066">
    <property type="entry name" value="Plug_dom_sf"/>
</dbReference>
<dbReference type="Pfam" id="PF00593">
    <property type="entry name" value="TonB_dep_Rec_b-barrel"/>
    <property type="match status" value="1"/>
</dbReference>
<evidence type="ECO:0000256" key="5">
    <source>
        <dbReference type="ARBA" id="ARBA00022692"/>
    </source>
</evidence>
<name>A0ABR6Y8J0_9BURK</name>
<comment type="similarity">
    <text evidence="2 11 12">Belongs to the TonB-dependent receptor family.</text>
</comment>
<proteinExistence type="inferred from homology"/>
<dbReference type="Pfam" id="PF07715">
    <property type="entry name" value="Plug"/>
    <property type="match status" value="1"/>
</dbReference>
<dbReference type="InterPro" id="IPR039426">
    <property type="entry name" value="TonB-dep_rcpt-like"/>
</dbReference>
<keyword evidence="6" id="KW-0732">Signal</keyword>
<keyword evidence="8 11" id="KW-0472">Membrane</keyword>
<dbReference type="InterPro" id="IPR012910">
    <property type="entry name" value="Plug_dom"/>
</dbReference>
<dbReference type="PANTHER" id="PTHR30069">
    <property type="entry name" value="TONB-DEPENDENT OUTER MEMBRANE RECEPTOR"/>
    <property type="match status" value="1"/>
</dbReference>
<comment type="caution">
    <text evidence="15">The sequence shown here is derived from an EMBL/GenBank/DDBJ whole genome shotgun (WGS) entry which is preliminary data.</text>
</comment>
<evidence type="ECO:0000256" key="6">
    <source>
        <dbReference type="ARBA" id="ARBA00022729"/>
    </source>
</evidence>
<evidence type="ECO:0000259" key="13">
    <source>
        <dbReference type="Pfam" id="PF00593"/>
    </source>
</evidence>
<dbReference type="SUPFAM" id="SSF56935">
    <property type="entry name" value="Porins"/>
    <property type="match status" value="1"/>
</dbReference>
<dbReference type="Gene3D" id="2.40.170.20">
    <property type="entry name" value="TonB-dependent receptor, beta-barrel domain"/>
    <property type="match status" value="1"/>
</dbReference>
<feature type="domain" description="TonB-dependent receptor plug" evidence="14">
    <location>
        <begin position="67"/>
        <end position="155"/>
    </location>
</feature>
<sequence>MSLESFLAYARSKVTYFIAFNILNGAVMDCAWAQENPGSTTSNSKAQVKQIEQIEINGSTKKYDPRRDDTATKFVVTKEEIEKYGDTNVIDILNRQPGITNGNLNGIRGYTQYLLDGQSPPRNFRLEDIQLSQVERIEIIRSAVAEFSTQGIGGTINIVLKRQIKAANRKLQLALTHQDESGFSKRMNLSIANKFDDMSYDIYAFTTKTRFGRLNLTEIEKDDSKEDLHLFQTLRRQTATDNWIYSLNPSFNWKLTDEDSLSLKSRITELTSNSGTQGKRQSYDLPTNSLQQEDELSTWKPSVQYLETSWIKQLGEKTKLTNTVSVYRASINSESQMAISNVQRQSRQSISKILERHKNVLWNGNFSHDFSSTQTFKSGWNLESRDSTSLESQESLLKSHTKIRTQNMAFFAQDEWNESDIWSHYLGLRWEAFRSKLDNEQGQQLNKIATILSPIVQTRWKNPSNKENQFRLALARTFKSPEAIQMITTTLPHFNNDLTSPDTIGNPNLRPEIAWGLDSAFEHFGENGFNYSISHYLKQVKHLLRDRLFQSNELWLQQTINDGNALAQSLVFDTSFPISIVFNNAPNMNIKANMSRNWSTVNNVSGPNNRFAEQAKFNANLNLDYKFNDAWKMGANYGVVSGGPLRVAQDRINLVQVRRTTSAYAHWAINKESTLRMSASNLLLEPVRTQSSIFNQQEKTTVRSESRGVLFTNVNLEIKF</sequence>
<evidence type="ECO:0000256" key="7">
    <source>
        <dbReference type="ARBA" id="ARBA00023077"/>
    </source>
</evidence>
<keyword evidence="16" id="KW-1185">Reference proteome</keyword>
<dbReference type="Proteomes" id="UP000624279">
    <property type="component" value="Unassembled WGS sequence"/>
</dbReference>
<comment type="subcellular location">
    <subcellularLocation>
        <location evidence="1 11">Cell outer membrane</location>
        <topology evidence="1 11">Multi-pass membrane protein</topology>
    </subcellularLocation>
</comment>
<keyword evidence="9 15" id="KW-0675">Receptor</keyword>
<evidence type="ECO:0000259" key="14">
    <source>
        <dbReference type="Pfam" id="PF07715"/>
    </source>
</evidence>
<accession>A0ABR6Y8J0</accession>